<dbReference type="Gene3D" id="3.40.190.290">
    <property type="match status" value="1"/>
</dbReference>
<organism evidence="7 8">
    <name type="scientific">Gordonia polyisoprenivorans</name>
    <dbReference type="NCBI Taxonomy" id="84595"/>
    <lineage>
        <taxon>Bacteria</taxon>
        <taxon>Bacillati</taxon>
        <taxon>Actinomycetota</taxon>
        <taxon>Actinomycetes</taxon>
        <taxon>Mycobacteriales</taxon>
        <taxon>Gordoniaceae</taxon>
        <taxon>Gordonia</taxon>
    </lineage>
</organism>
<feature type="domain" description="HTH lysR-type" evidence="6">
    <location>
        <begin position="1"/>
        <end position="59"/>
    </location>
</feature>
<dbReference type="NCBIfam" id="NF002964">
    <property type="entry name" value="PRK03635.1"/>
    <property type="match status" value="1"/>
</dbReference>
<evidence type="ECO:0000256" key="1">
    <source>
        <dbReference type="ARBA" id="ARBA00009437"/>
    </source>
</evidence>
<protein>
    <submittedName>
        <fullName evidence="7">LysR family transcriptional regulator ArgP</fullName>
    </submittedName>
</protein>
<dbReference type="GO" id="GO:0003677">
    <property type="term" value="F:DNA binding"/>
    <property type="evidence" value="ECO:0007669"/>
    <property type="project" value="UniProtKB-KW"/>
</dbReference>
<dbReference type="Pfam" id="PF00126">
    <property type="entry name" value="HTH_1"/>
    <property type="match status" value="1"/>
</dbReference>
<dbReference type="SUPFAM" id="SSF53850">
    <property type="entry name" value="Periplasmic binding protein-like II"/>
    <property type="match status" value="1"/>
</dbReference>
<keyword evidence="5" id="KW-0804">Transcription</keyword>
<evidence type="ECO:0000313" key="7">
    <source>
        <dbReference type="EMBL" id="NKY00785.1"/>
    </source>
</evidence>
<dbReference type="Gene3D" id="1.10.10.10">
    <property type="entry name" value="Winged helix-like DNA-binding domain superfamily/Winged helix DNA-binding domain"/>
    <property type="match status" value="1"/>
</dbReference>
<comment type="caution">
    <text evidence="7">The sequence shown here is derived from an EMBL/GenBank/DDBJ whole genome shotgun (WGS) entry which is preliminary data.</text>
</comment>
<dbReference type="SUPFAM" id="SSF46785">
    <property type="entry name" value="Winged helix' DNA-binding domain"/>
    <property type="match status" value="1"/>
</dbReference>
<dbReference type="InterPro" id="IPR005119">
    <property type="entry name" value="LysR_subst-bd"/>
</dbReference>
<reference evidence="7 8" key="1">
    <citation type="submission" date="2020-04" db="EMBL/GenBank/DDBJ databases">
        <title>MicrobeNet Type strains.</title>
        <authorList>
            <person name="Nicholson A.C."/>
        </authorList>
    </citation>
    <scope>NUCLEOTIDE SEQUENCE [LARGE SCALE GENOMIC DNA]</scope>
    <source>
        <strain evidence="7 8">ATCC BAA-14</strain>
    </source>
</reference>
<dbReference type="InterPro" id="IPR036390">
    <property type="entry name" value="WH_DNA-bd_sf"/>
</dbReference>
<keyword evidence="4" id="KW-0010">Activator</keyword>
<dbReference type="EMBL" id="JAAXPC010000002">
    <property type="protein sequence ID" value="NKY00785.1"/>
    <property type="molecule type" value="Genomic_DNA"/>
</dbReference>
<proteinExistence type="inferred from homology"/>
<evidence type="ECO:0000256" key="4">
    <source>
        <dbReference type="ARBA" id="ARBA00023159"/>
    </source>
</evidence>
<evidence type="ECO:0000256" key="3">
    <source>
        <dbReference type="ARBA" id="ARBA00023125"/>
    </source>
</evidence>
<keyword evidence="2" id="KW-0805">Transcription regulation</keyword>
<dbReference type="PANTHER" id="PTHR30579:SF2">
    <property type="entry name" value="HTH-TYPE TRANSCRIPTIONAL REGULATOR ARGP"/>
    <property type="match status" value="1"/>
</dbReference>
<dbReference type="InterPro" id="IPR050176">
    <property type="entry name" value="LTTR"/>
</dbReference>
<comment type="similarity">
    <text evidence="1">Belongs to the LysR transcriptional regulatory family.</text>
</comment>
<evidence type="ECO:0000256" key="2">
    <source>
        <dbReference type="ARBA" id="ARBA00023015"/>
    </source>
</evidence>
<dbReference type="GO" id="GO:0003700">
    <property type="term" value="F:DNA-binding transcription factor activity"/>
    <property type="evidence" value="ECO:0007669"/>
    <property type="project" value="InterPro"/>
</dbReference>
<dbReference type="RefSeq" id="WP_006369350.1">
    <property type="nucleotide sequence ID" value="NZ_JAAXPC010000002.1"/>
</dbReference>
<accession>A0A846WG74</accession>
<evidence type="ECO:0000256" key="5">
    <source>
        <dbReference type="ARBA" id="ARBA00023163"/>
    </source>
</evidence>
<dbReference type="InterPro" id="IPR000847">
    <property type="entry name" value="LysR_HTH_N"/>
</dbReference>
<dbReference type="InterPro" id="IPR036388">
    <property type="entry name" value="WH-like_DNA-bd_sf"/>
</dbReference>
<dbReference type="AlphaFoldDB" id="A0A846WG74"/>
<evidence type="ECO:0000313" key="8">
    <source>
        <dbReference type="Proteomes" id="UP000563898"/>
    </source>
</evidence>
<dbReference type="InterPro" id="IPR017685">
    <property type="entry name" value="ArgP"/>
</dbReference>
<dbReference type="PROSITE" id="PS50931">
    <property type="entry name" value="HTH_LYSR"/>
    <property type="match status" value="1"/>
</dbReference>
<dbReference type="PANTHER" id="PTHR30579">
    <property type="entry name" value="TRANSCRIPTIONAL REGULATOR"/>
    <property type="match status" value="1"/>
</dbReference>
<dbReference type="NCBIfam" id="TIGR03298">
    <property type="entry name" value="argP"/>
    <property type="match status" value="1"/>
</dbReference>
<gene>
    <name evidence="7" type="ORF">HGA05_04290</name>
</gene>
<sequence length="305" mass="33406">MDVSQDGLQTLATVLRAGTFEAAAAQLHVTPSAISQRIKAMEHSVGRVLVQRTKPVRATRDGEVLLRLAEQWELLATEARLELTGVTSDGAHDDQPLVHLPIAANADSLATWLLPALARFHHGHPAAVEVIRDDESRNADHLRTGEVLGAISSVPDRIRGCRMQMLGVMRYIPVATPDYLARWMPDGPTEAALARAPMVQYDRSDNLQREVLRMLSPAPADPPAVYIPASTEYHRAVEYGMGWGAVPRVQIADALDAGRLVTFTERRVDVPLYWQYWKLASPLLSALTESIVEAAAEFLGAADQS</sequence>
<keyword evidence="3" id="KW-0238">DNA-binding</keyword>
<dbReference type="Proteomes" id="UP000563898">
    <property type="component" value="Unassembled WGS sequence"/>
</dbReference>
<name>A0A846WG74_9ACTN</name>
<dbReference type="Pfam" id="PF03466">
    <property type="entry name" value="LysR_substrate"/>
    <property type="match status" value="1"/>
</dbReference>
<evidence type="ECO:0000259" key="6">
    <source>
        <dbReference type="PROSITE" id="PS50931"/>
    </source>
</evidence>